<sequence>MNRTSATAAEAVADWLAQQAHPINSFDTNAASDDLRPLADAVADAEIVALGVGSRSTHELSVLQHRMLRLLVEEHGFRSLVLEGDDPARLGLDTYVLTGAGDPQALLAEARSFWRTGEILDVLRWMRAHNERNPHDPVQLAVPSSQSPPPGAGLAEIERAMADEAIRWRERTRQKTVYWGGLAHTAVGDPRSVSSPAPETHRNLGGHLREHFGSGYASVGLTFHHGIDHPVPRREFAEALLGAADLPAYSLDLRARRPADVDAWLGAPAMTRVVGPFYDAREDADHHLSGGSLAEWFDAVVHVREVTRARPLQGS</sequence>
<organism evidence="1 2">
    <name type="scientific">Streptomyces durmitorensis</name>
    <dbReference type="NCBI Taxonomy" id="319947"/>
    <lineage>
        <taxon>Bacteria</taxon>
        <taxon>Bacillati</taxon>
        <taxon>Actinomycetota</taxon>
        <taxon>Actinomycetes</taxon>
        <taxon>Kitasatosporales</taxon>
        <taxon>Streptomycetaceae</taxon>
        <taxon>Streptomyces</taxon>
    </lineage>
</organism>
<dbReference type="Gene3D" id="3.40.1660.10">
    <property type="entry name" value="EreA-like (biosynthetic domain)"/>
    <property type="match status" value="1"/>
</dbReference>
<protein>
    <submittedName>
        <fullName evidence="1">Erythromycin esterase family protein</fullName>
    </submittedName>
</protein>
<reference evidence="1 2" key="1">
    <citation type="submission" date="2022-05" db="EMBL/GenBank/DDBJ databases">
        <authorList>
            <person name="Zhou X."/>
            <person name="Li K."/>
            <person name="Man Y."/>
        </authorList>
    </citation>
    <scope>NUCLEOTIDE SEQUENCE [LARGE SCALE GENOMIC DNA]</scope>
    <source>
        <strain evidence="1 2">MS405</strain>
    </source>
</reference>
<gene>
    <name evidence="1" type="ORF">M4V62_35690</name>
</gene>
<evidence type="ECO:0000313" key="1">
    <source>
        <dbReference type="EMBL" id="UQT59974.1"/>
    </source>
</evidence>
<name>A0ABY4Q3M4_9ACTN</name>
<dbReference type="Pfam" id="PF05139">
    <property type="entry name" value="Erythro_esteras"/>
    <property type="match status" value="2"/>
</dbReference>
<evidence type="ECO:0000313" key="2">
    <source>
        <dbReference type="Proteomes" id="UP000829992"/>
    </source>
</evidence>
<dbReference type="RefSeq" id="WP_249591308.1">
    <property type="nucleotide sequence ID" value="NZ_BAAAQL010000035.1"/>
</dbReference>
<dbReference type="PANTHER" id="PTHR31299:SF0">
    <property type="entry name" value="ESTERASE, PUTATIVE (AFU_ORTHOLOGUE AFUA_1G05850)-RELATED"/>
    <property type="match status" value="1"/>
</dbReference>
<dbReference type="Gene3D" id="3.30.1870.10">
    <property type="entry name" value="EreA-like, domain 2"/>
    <property type="match status" value="1"/>
</dbReference>
<proteinExistence type="predicted"/>
<accession>A0ABY4Q3M4</accession>
<keyword evidence="2" id="KW-1185">Reference proteome</keyword>
<dbReference type="Proteomes" id="UP000829992">
    <property type="component" value="Chromosome"/>
</dbReference>
<dbReference type="EMBL" id="CP097289">
    <property type="protein sequence ID" value="UQT59974.1"/>
    <property type="molecule type" value="Genomic_DNA"/>
</dbReference>
<dbReference type="InterPro" id="IPR007815">
    <property type="entry name" value="Emycin_Estase"/>
</dbReference>
<dbReference type="PANTHER" id="PTHR31299">
    <property type="entry name" value="ESTERASE, PUTATIVE (AFU_ORTHOLOGUE AFUA_1G05850)-RELATED"/>
    <property type="match status" value="1"/>
</dbReference>
<dbReference type="CDD" id="cd14728">
    <property type="entry name" value="Ere-like"/>
    <property type="match status" value="1"/>
</dbReference>
<dbReference type="InterPro" id="IPR052036">
    <property type="entry name" value="Hydrolase/PRTase-associated"/>
</dbReference>
<dbReference type="SUPFAM" id="SSF159501">
    <property type="entry name" value="EreA/ChaN-like"/>
    <property type="match status" value="1"/>
</dbReference>